<reference evidence="2 3" key="1">
    <citation type="submission" date="2017-07" db="EMBL/GenBank/DDBJ databases">
        <title>Genome sequencing and assembly of Paenibacillus rigui.</title>
        <authorList>
            <person name="Mayilraj S."/>
        </authorList>
    </citation>
    <scope>NUCLEOTIDE SEQUENCE [LARGE SCALE GENOMIC DNA]</scope>
    <source>
        <strain evidence="2 3">JCM 16352</strain>
    </source>
</reference>
<keyword evidence="1" id="KW-0472">Membrane</keyword>
<dbReference type="InterPro" id="IPR011397">
    <property type="entry name" value="YhfC"/>
</dbReference>
<evidence type="ECO:0000313" key="3">
    <source>
        <dbReference type="Proteomes" id="UP000215509"/>
    </source>
</evidence>
<dbReference type="PIRSF" id="PIRSF033101">
    <property type="entry name" value="UCP033101"/>
    <property type="match status" value="1"/>
</dbReference>
<gene>
    <name evidence="2" type="ORF">CF651_26995</name>
</gene>
<feature type="transmembrane region" description="Helical" evidence="1">
    <location>
        <begin position="184"/>
        <end position="201"/>
    </location>
</feature>
<keyword evidence="2" id="KW-0482">Metalloprotease</keyword>
<keyword evidence="1" id="KW-0812">Transmembrane</keyword>
<protein>
    <submittedName>
        <fullName evidence="2">YhfC family intramembrane metalloprotease</fullName>
    </submittedName>
</protein>
<feature type="transmembrane region" description="Helical" evidence="1">
    <location>
        <begin position="42"/>
        <end position="66"/>
    </location>
</feature>
<keyword evidence="2" id="KW-0378">Hydrolase</keyword>
<name>A0A229UII9_9BACL</name>
<dbReference type="AlphaFoldDB" id="A0A229UII9"/>
<proteinExistence type="predicted"/>
<dbReference type="GO" id="GO:0008237">
    <property type="term" value="F:metallopeptidase activity"/>
    <property type="evidence" value="ECO:0007669"/>
    <property type="project" value="UniProtKB-KW"/>
</dbReference>
<dbReference type="EMBL" id="NMQW01000050">
    <property type="protein sequence ID" value="OXM83183.1"/>
    <property type="molecule type" value="Genomic_DNA"/>
</dbReference>
<feature type="transmembrane region" description="Helical" evidence="1">
    <location>
        <begin position="12"/>
        <end position="30"/>
    </location>
</feature>
<dbReference type="GO" id="GO:0006508">
    <property type="term" value="P:proteolysis"/>
    <property type="evidence" value="ECO:0007669"/>
    <property type="project" value="UniProtKB-KW"/>
</dbReference>
<feature type="transmembrane region" description="Helical" evidence="1">
    <location>
        <begin position="232"/>
        <end position="251"/>
    </location>
</feature>
<keyword evidence="3" id="KW-1185">Reference proteome</keyword>
<dbReference type="Proteomes" id="UP000215509">
    <property type="component" value="Unassembled WGS sequence"/>
</dbReference>
<evidence type="ECO:0000313" key="2">
    <source>
        <dbReference type="EMBL" id="OXM83183.1"/>
    </source>
</evidence>
<accession>A0A229UII9</accession>
<keyword evidence="2" id="KW-0645">Protease</keyword>
<sequence length="263" mass="28779">MHTISTLTLTGMVLQIGIVLIWLVVAFVYARKREHIGIKPVLIGAVVFLVFSQVLEKLLHVFMLQLNPSTAAWLQNPWLYAMYGALAAGIFEELGRYVGLRWWLKQRWSFRDGVAFGLGHGGLEALLIGVVGGIQMLVLALMYSAGTLQQAIGGKLPAEAADALVGQLTGATLASFLLAGFERIPAMLLHVALSLLVLQGVRESRFRYVGYAIAAHALIDFFPALYQKQMLSLATVEILLLLVGIGSVLFIRNAKRQALKRPV</sequence>
<dbReference type="OrthoDB" id="9807167at2"/>
<keyword evidence="1" id="KW-1133">Transmembrane helix</keyword>
<feature type="transmembrane region" description="Helical" evidence="1">
    <location>
        <begin position="78"/>
        <end position="104"/>
    </location>
</feature>
<dbReference type="RefSeq" id="WP_094017968.1">
    <property type="nucleotide sequence ID" value="NZ_NMQW01000050.1"/>
</dbReference>
<organism evidence="2 3">
    <name type="scientific">Paenibacillus rigui</name>
    <dbReference type="NCBI Taxonomy" id="554312"/>
    <lineage>
        <taxon>Bacteria</taxon>
        <taxon>Bacillati</taxon>
        <taxon>Bacillota</taxon>
        <taxon>Bacilli</taxon>
        <taxon>Bacillales</taxon>
        <taxon>Paenibacillaceae</taxon>
        <taxon>Paenibacillus</taxon>
    </lineage>
</organism>
<dbReference type="Pfam" id="PF10086">
    <property type="entry name" value="YhfC"/>
    <property type="match status" value="1"/>
</dbReference>
<comment type="caution">
    <text evidence="2">The sequence shown here is derived from an EMBL/GenBank/DDBJ whole genome shotgun (WGS) entry which is preliminary data.</text>
</comment>
<feature type="transmembrane region" description="Helical" evidence="1">
    <location>
        <begin position="208"/>
        <end position="226"/>
    </location>
</feature>
<evidence type="ECO:0000256" key="1">
    <source>
        <dbReference type="SAM" id="Phobius"/>
    </source>
</evidence>
<feature type="transmembrane region" description="Helical" evidence="1">
    <location>
        <begin position="125"/>
        <end position="145"/>
    </location>
</feature>